<dbReference type="OrthoDB" id="3437016at2759"/>
<dbReference type="Pfam" id="PF07690">
    <property type="entry name" value="MFS_1"/>
    <property type="match status" value="1"/>
</dbReference>
<evidence type="ECO:0000313" key="11">
    <source>
        <dbReference type="Proteomes" id="UP000250266"/>
    </source>
</evidence>
<evidence type="ECO:0000256" key="5">
    <source>
        <dbReference type="ARBA" id="ARBA00022989"/>
    </source>
</evidence>
<dbReference type="Proteomes" id="UP000250266">
    <property type="component" value="Unassembled WGS sequence"/>
</dbReference>
<feature type="transmembrane region" description="Helical" evidence="8">
    <location>
        <begin position="344"/>
        <end position="368"/>
    </location>
</feature>
<feature type="transmembrane region" description="Helical" evidence="8">
    <location>
        <begin position="271"/>
        <end position="293"/>
    </location>
</feature>
<dbReference type="InterPro" id="IPR036259">
    <property type="entry name" value="MFS_trans_sf"/>
</dbReference>
<dbReference type="EMBL" id="KV745028">
    <property type="protein sequence ID" value="OCK79000.1"/>
    <property type="molecule type" value="Genomic_DNA"/>
</dbReference>
<evidence type="ECO:0000256" key="1">
    <source>
        <dbReference type="ARBA" id="ARBA00004127"/>
    </source>
</evidence>
<feature type="region of interest" description="Disordered" evidence="7">
    <location>
        <begin position="1"/>
        <end position="64"/>
    </location>
</feature>
<evidence type="ECO:0000256" key="7">
    <source>
        <dbReference type="SAM" id="MobiDB-lite"/>
    </source>
</evidence>
<dbReference type="Gene3D" id="1.20.1720.10">
    <property type="entry name" value="Multidrug resistance protein D"/>
    <property type="match status" value="1"/>
</dbReference>
<feature type="transmembrane region" description="Helical" evidence="8">
    <location>
        <begin position="241"/>
        <end position="259"/>
    </location>
</feature>
<dbReference type="SUPFAM" id="SSF103473">
    <property type="entry name" value="MFS general substrate transporter"/>
    <property type="match status" value="1"/>
</dbReference>
<evidence type="ECO:0000256" key="8">
    <source>
        <dbReference type="SAM" id="Phobius"/>
    </source>
</evidence>
<feature type="compositionally biased region" description="Acidic residues" evidence="7">
    <location>
        <begin position="42"/>
        <end position="56"/>
    </location>
</feature>
<keyword evidence="5 8" id="KW-1133">Transmembrane helix</keyword>
<feature type="domain" description="Major facilitator superfamily (MFS) profile" evidence="9">
    <location>
        <begin position="84"/>
        <end position="606"/>
    </location>
</feature>
<accession>A0A8E2E7V8</accession>
<dbReference type="CDD" id="cd17502">
    <property type="entry name" value="MFS_Azr1_MDR_like"/>
    <property type="match status" value="1"/>
</dbReference>
<gene>
    <name evidence="10" type="ORF">K432DRAFT_79168</name>
</gene>
<evidence type="ECO:0000256" key="4">
    <source>
        <dbReference type="ARBA" id="ARBA00022692"/>
    </source>
</evidence>
<feature type="transmembrane region" description="Helical" evidence="8">
    <location>
        <begin position="207"/>
        <end position="229"/>
    </location>
</feature>
<name>A0A8E2E7V8_9PEZI</name>
<evidence type="ECO:0000259" key="9">
    <source>
        <dbReference type="PROSITE" id="PS50850"/>
    </source>
</evidence>
<dbReference type="GO" id="GO:0015174">
    <property type="term" value="F:basic amino acid transmembrane transporter activity"/>
    <property type="evidence" value="ECO:0007669"/>
    <property type="project" value="TreeGrafter"/>
</dbReference>
<keyword evidence="4 8" id="KW-0812">Transmembrane</keyword>
<feature type="transmembrane region" description="Helical" evidence="8">
    <location>
        <begin position="437"/>
        <end position="461"/>
    </location>
</feature>
<dbReference type="PROSITE" id="PS50850">
    <property type="entry name" value="MFS"/>
    <property type="match status" value="1"/>
</dbReference>
<dbReference type="GO" id="GO:0012505">
    <property type="term" value="C:endomembrane system"/>
    <property type="evidence" value="ECO:0007669"/>
    <property type="project" value="UniProtKB-SubCell"/>
</dbReference>
<evidence type="ECO:0000256" key="3">
    <source>
        <dbReference type="ARBA" id="ARBA00022448"/>
    </source>
</evidence>
<feature type="transmembrane region" description="Helical" evidence="8">
    <location>
        <begin position="174"/>
        <end position="195"/>
    </location>
</feature>
<keyword evidence="3" id="KW-0813">Transport</keyword>
<feature type="transmembrane region" description="Helical" evidence="8">
    <location>
        <begin position="583"/>
        <end position="602"/>
    </location>
</feature>
<keyword evidence="11" id="KW-1185">Reference proteome</keyword>
<dbReference type="GO" id="GO:0000329">
    <property type="term" value="C:fungal-type vacuole membrane"/>
    <property type="evidence" value="ECO:0007669"/>
    <property type="project" value="TreeGrafter"/>
</dbReference>
<reference evidence="10 11" key="1">
    <citation type="journal article" date="2016" name="Nat. Commun.">
        <title>Ectomycorrhizal ecology is imprinted in the genome of the dominant symbiotic fungus Cenococcum geophilum.</title>
        <authorList>
            <consortium name="DOE Joint Genome Institute"/>
            <person name="Peter M."/>
            <person name="Kohler A."/>
            <person name="Ohm R.A."/>
            <person name="Kuo A."/>
            <person name="Krutzmann J."/>
            <person name="Morin E."/>
            <person name="Arend M."/>
            <person name="Barry K.W."/>
            <person name="Binder M."/>
            <person name="Choi C."/>
            <person name="Clum A."/>
            <person name="Copeland A."/>
            <person name="Grisel N."/>
            <person name="Haridas S."/>
            <person name="Kipfer T."/>
            <person name="LaButti K."/>
            <person name="Lindquist E."/>
            <person name="Lipzen A."/>
            <person name="Maire R."/>
            <person name="Meier B."/>
            <person name="Mihaltcheva S."/>
            <person name="Molinier V."/>
            <person name="Murat C."/>
            <person name="Poggeler S."/>
            <person name="Quandt C.A."/>
            <person name="Sperisen C."/>
            <person name="Tritt A."/>
            <person name="Tisserant E."/>
            <person name="Crous P.W."/>
            <person name="Henrissat B."/>
            <person name="Nehls U."/>
            <person name="Egli S."/>
            <person name="Spatafora J.W."/>
            <person name="Grigoriev I.V."/>
            <person name="Martin F.M."/>
        </authorList>
    </citation>
    <scope>NUCLEOTIDE SEQUENCE [LARGE SCALE GENOMIC DNA]</scope>
    <source>
        <strain evidence="10 11">CBS 459.81</strain>
    </source>
</reference>
<feature type="transmembrane region" description="Helical" evidence="8">
    <location>
        <begin position="82"/>
        <end position="109"/>
    </location>
</feature>
<comment type="subcellular location">
    <subcellularLocation>
        <location evidence="1">Endomembrane system</location>
        <topology evidence="1">Multi-pass membrane protein</topology>
    </subcellularLocation>
</comment>
<feature type="transmembrane region" description="Helical" evidence="8">
    <location>
        <begin position="149"/>
        <end position="168"/>
    </location>
</feature>
<feature type="transmembrane region" description="Helical" evidence="8">
    <location>
        <begin position="305"/>
        <end position="323"/>
    </location>
</feature>
<keyword evidence="6 8" id="KW-0472">Membrane</keyword>
<comment type="similarity">
    <text evidence="2">Belongs to the major facilitator superfamily.</text>
</comment>
<feature type="transmembrane region" description="Helical" evidence="8">
    <location>
        <begin position="121"/>
        <end position="137"/>
    </location>
</feature>
<dbReference type="GO" id="GO:0046943">
    <property type="term" value="F:carboxylic acid transmembrane transporter activity"/>
    <property type="evidence" value="ECO:0007669"/>
    <property type="project" value="UniProtKB-ARBA"/>
</dbReference>
<dbReference type="PANTHER" id="PTHR23501">
    <property type="entry name" value="MAJOR FACILITATOR SUPERFAMILY"/>
    <property type="match status" value="1"/>
</dbReference>
<protein>
    <submittedName>
        <fullName evidence="10">MFS general substrate transporter</fullName>
    </submittedName>
</protein>
<feature type="transmembrane region" description="Helical" evidence="8">
    <location>
        <begin position="407"/>
        <end position="431"/>
    </location>
</feature>
<feature type="transmembrane region" description="Helical" evidence="8">
    <location>
        <begin position="380"/>
        <end position="400"/>
    </location>
</feature>
<organism evidence="10 11">
    <name type="scientific">Lepidopterella palustris CBS 459.81</name>
    <dbReference type="NCBI Taxonomy" id="1314670"/>
    <lineage>
        <taxon>Eukaryota</taxon>
        <taxon>Fungi</taxon>
        <taxon>Dikarya</taxon>
        <taxon>Ascomycota</taxon>
        <taxon>Pezizomycotina</taxon>
        <taxon>Dothideomycetes</taxon>
        <taxon>Pleosporomycetidae</taxon>
        <taxon>Mytilinidiales</taxon>
        <taxon>Argynnaceae</taxon>
        <taxon>Lepidopterella</taxon>
    </lineage>
</organism>
<dbReference type="PANTHER" id="PTHR23501:SF84">
    <property type="entry name" value="VACUOLAR MEMBRANE AMINO ACID UPTAKE TRANSPORTER FNX2"/>
    <property type="match status" value="1"/>
</dbReference>
<dbReference type="Gene3D" id="1.20.1250.20">
    <property type="entry name" value="MFS general substrate transporter like domains"/>
    <property type="match status" value="1"/>
</dbReference>
<evidence type="ECO:0000313" key="10">
    <source>
        <dbReference type="EMBL" id="OCK79000.1"/>
    </source>
</evidence>
<proteinExistence type="inferred from homology"/>
<sequence>MTTSDRNSPTEASPLLPKPDHQREVPSHPIDPSAGLVPEGADPYDDECDNAEEDGGDLERRVGNDGHLKQYEGLPEVKKRMVFILPAIAIGVFLAAADQTIIVSTYGIIGTDLNALNNTSWIATAYFLTLTSFQPLYGKLSDIFGRKSCLLFAYLVFGLGCLFCGLARNMNELIAARAFAGIGGGGMTTVVSILLSDVITLRERGKWQGYINIIYAAGAAAGAPLGGIFADQIGWRWTFTGQAPLCLVAFIAVGVVLKLPKQDHSHWKEKLLKIDFLGALILIGAVFGLLLGLDRGSNVAWGDNITIAALCTSLPLFVVFVLVEMYVASHPFAPGHIIFDRSLFACYLCNFFSFSGWLSALFYIPLFFQVVDGLSATQAGLRLIPGIIAGVSGSLFAGIYMQKTGKYYWVTIISYSNLVVGLVVVLIFSGIVVNSTWGIVIGMMICGFSNGIGVTTSLIGLSKSSSSRCKRGIVPKAVSGNLGRETAALRFGENKIANAAHSDQAVATACSYLFRSLGSVFGVSICATVANQVLRDRLKSELSSDKDAAEIAERVRQSLSYINNLEPRVADIVRDCYGKSTRAAFGVSIMIVTGAAFFAWFIREKRLGK</sequence>
<dbReference type="InterPro" id="IPR020846">
    <property type="entry name" value="MFS_dom"/>
</dbReference>
<evidence type="ECO:0000256" key="2">
    <source>
        <dbReference type="ARBA" id="ARBA00008335"/>
    </source>
</evidence>
<dbReference type="InterPro" id="IPR011701">
    <property type="entry name" value="MFS"/>
</dbReference>
<evidence type="ECO:0000256" key="6">
    <source>
        <dbReference type="ARBA" id="ARBA00023136"/>
    </source>
</evidence>
<feature type="compositionally biased region" description="Polar residues" evidence="7">
    <location>
        <begin position="1"/>
        <end position="11"/>
    </location>
</feature>
<dbReference type="FunFam" id="1.20.1720.10:FF:000013">
    <property type="entry name" value="Related to multidrug resistance proteins"/>
    <property type="match status" value="1"/>
</dbReference>
<dbReference type="AlphaFoldDB" id="A0A8E2E7V8"/>